<evidence type="ECO:0000313" key="2">
    <source>
        <dbReference type="Proteomes" id="UP000267614"/>
    </source>
</evidence>
<dbReference type="AlphaFoldDB" id="A0AAN1QCB2"/>
<accession>A0AAN1QCB2</accession>
<dbReference type="Proteomes" id="UP000267614">
    <property type="component" value="Chromosome"/>
</dbReference>
<gene>
    <name evidence="1" type="ORF">EFI48_04215</name>
</gene>
<name>A0AAN1QCB2_AERVE</name>
<proteinExistence type="predicted"/>
<organism evidence="1 2">
    <name type="scientific">Aeromonas veronii</name>
    <dbReference type="NCBI Taxonomy" id="654"/>
    <lineage>
        <taxon>Bacteria</taxon>
        <taxon>Pseudomonadati</taxon>
        <taxon>Pseudomonadota</taxon>
        <taxon>Gammaproteobacteria</taxon>
        <taxon>Aeromonadales</taxon>
        <taxon>Aeromonadaceae</taxon>
        <taxon>Aeromonas</taxon>
    </lineage>
</organism>
<protein>
    <submittedName>
        <fullName evidence="1">Uncharacterized protein</fullName>
    </submittedName>
</protein>
<evidence type="ECO:0000313" key="1">
    <source>
        <dbReference type="EMBL" id="AYV36103.1"/>
    </source>
</evidence>
<sequence length="108" mass="12492">MELAGKQGDVEYIDLFNLFYKNMNKYIDSIEVGTQSYRVNKKLKVPLYWHIYVSENKFPRDVLVGRILEWTTGIESERVGSEFSKNEKVIPESAGELAYKNANCALLH</sequence>
<reference evidence="1 2" key="1">
    <citation type="submission" date="2018-11" db="EMBL/GenBank/DDBJ databases">
        <title>Complete genome sequence of multidrug-resistant Aeromonas veronii strain MS-18-37.</title>
        <authorList>
            <person name="Abdelhamed H."/>
            <person name="Lawrence M."/>
            <person name="Waldbieser G."/>
        </authorList>
    </citation>
    <scope>NUCLEOTIDE SEQUENCE [LARGE SCALE GENOMIC DNA]</scope>
    <source>
        <strain evidence="1 2">MS-18-37</strain>
    </source>
</reference>
<dbReference type="EMBL" id="CP033604">
    <property type="protein sequence ID" value="AYV36103.1"/>
    <property type="molecule type" value="Genomic_DNA"/>
</dbReference>